<organism evidence="1 2">
    <name type="scientific">Pedobacter steynii</name>
    <dbReference type="NCBI Taxonomy" id="430522"/>
    <lineage>
        <taxon>Bacteria</taxon>
        <taxon>Pseudomonadati</taxon>
        <taxon>Bacteroidota</taxon>
        <taxon>Sphingobacteriia</taxon>
        <taxon>Sphingobacteriales</taxon>
        <taxon>Sphingobacteriaceae</taxon>
        <taxon>Pedobacter</taxon>
    </lineage>
</organism>
<evidence type="ECO:0008006" key="3">
    <source>
        <dbReference type="Google" id="ProtNLM"/>
    </source>
</evidence>
<dbReference type="InterPro" id="IPR034660">
    <property type="entry name" value="DinB/YfiT-like"/>
</dbReference>
<dbReference type="RefSeq" id="WP_069380446.1">
    <property type="nucleotide sequence ID" value="NZ_CP017141.1"/>
</dbReference>
<accession>A0A1D7QJD3</accession>
<dbReference type="EMBL" id="CP017141">
    <property type="protein sequence ID" value="AOM78782.1"/>
    <property type="molecule type" value="Genomic_DNA"/>
</dbReference>
<dbReference type="Pfam" id="PF07606">
    <property type="entry name" value="DUF1569"/>
    <property type="match status" value="1"/>
</dbReference>
<evidence type="ECO:0000313" key="2">
    <source>
        <dbReference type="Proteomes" id="UP000094313"/>
    </source>
</evidence>
<proteinExistence type="predicted"/>
<dbReference type="AlphaFoldDB" id="A0A1D7QJD3"/>
<dbReference type="Proteomes" id="UP000094313">
    <property type="component" value="Chromosome"/>
</dbReference>
<protein>
    <recommendedName>
        <fullName evidence="3">DUF1569 domain-containing protein</fullName>
    </recommendedName>
</protein>
<keyword evidence="2" id="KW-1185">Reference proteome</keyword>
<dbReference type="KEGG" id="psty:BFS30_17330"/>
<dbReference type="Gene3D" id="1.20.120.450">
    <property type="entry name" value="dinb family like domain"/>
    <property type="match status" value="1"/>
</dbReference>
<name>A0A1D7QJD3_9SPHI</name>
<dbReference type="OrthoDB" id="2599194at2"/>
<dbReference type="InterPro" id="IPR011463">
    <property type="entry name" value="DUF1569"/>
</dbReference>
<sequence length="152" mass="17534">MALPNIFSQQVADDIIQRINQLSPESQAQWGKMNVAQMLSHCCVTYELVYEDKHPKPGPFMKFILKLLIKPKVVSEVPYKRSGPTSPAFIIAGEKDFEAEKNRLIAFIQKTRQLGATEFEGKESHSFGKLNQIEWNNMFYKHLNHHLTQFNV</sequence>
<reference evidence="1 2" key="1">
    <citation type="submission" date="2016-08" db="EMBL/GenBank/DDBJ databases">
        <authorList>
            <person name="Seilhamer J.J."/>
        </authorList>
    </citation>
    <scope>NUCLEOTIDE SEQUENCE [LARGE SCALE GENOMIC DNA]</scope>
    <source>
        <strain evidence="1 2">DX4</strain>
    </source>
</reference>
<evidence type="ECO:0000313" key="1">
    <source>
        <dbReference type="EMBL" id="AOM78782.1"/>
    </source>
</evidence>
<gene>
    <name evidence="1" type="ORF">BFS30_17330</name>
</gene>